<organism evidence="1">
    <name type="scientific">Arion vulgaris</name>
    <dbReference type="NCBI Taxonomy" id="1028688"/>
    <lineage>
        <taxon>Eukaryota</taxon>
        <taxon>Metazoa</taxon>
        <taxon>Spiralia</taxon>
        <taxon>Lophotrochozoa</taxon>
        <taxon>Mollusca</taxon>
        <taxon>Gastropoda</taxon>
        <taxon>Heterobranchia</taxon>
        <taxon>Euthyneura</taxon>
        <taxon>Panpulmonata</taxon>
        <taxon>Eupulmonata</taxon>
        <taxon>Stylommatophora</taxon>
        <taxon>Helicina</taxon>
        <taxon>Arionoidea</taxon>
        <taxon>Arionidae</taxon>
        <taxon>Arion</taxon>
    </lineage>
</organism>
<name>A0A0B6YU46_9EUPU</name>
<sequence>MMAYSSHFCDIHCEKLPYLLVLRSSSATIPVCVKNSLVHLRSSFEVLCLLTRFLMLLSLGHSCKMCFMDCFVAPQMQYTETHLMDVL</sequence>
<protein>
    <submittedName>
        <fullName evidence="1">Uncharacterized protein</fullName>
    </submittedName>
</protein>
<proteinExistence type="predicted"/>
<reference evidence="1" key="1">
    <citation type="submission" date="2014-12" db="EMBL/GenBank/DDBJ databases">
        <title>Insight into the proteome of Arion vulgaris.</title>
        <authorList>
            <person name="Aradska J."/>
            <person name="Bulat T."/>
            <person name="Smidak R."/>
            <person name="Sarate P."/>
            <person name="Gangsoo J."/>
            <person name="Sialana F."/>
            <person name="Bilban M."/>
            <person name="Lubec G."/>
        </authorList>
    </citation>
    <scope>NUCLEOTIDE SEQUENCE</scope>
    <source>
        <tissue evidence="1">Skin</tissue>
    </source>
</reference>
<dbReference type="EMBL" id="HACG01012115">
    <property type="protein sequence ID" value="CEK58980.1"/>
    <property type="molecule type" value="Transcribed_RNA"/>
</dbReference>
<accession>A0A0B6YU46</accession>
<evidence type="ECO:0000313" key="1">
    <source>
        <dbReference type="EMBL" id="CEK58980.1"/>
    </source>
</evidence>
<dbReference type="AlphaFoldDB" id="A0A0B6YU46"/>
<gene>
    <name evidence="1" type="primary">ORF34766</name>
</gene>